<dbReference type="Proteomes" id="UP000828941">
    <property type="component" value="Chromosome 4"/>
</dbReference>
<evidence type="ECO:0000313" key="1">
    <source>
        <dbReference type="EMBL" id="KAI4348893.1"/>
    </source>
</evidence>
<comment type="caution">
    <text evidence="1">The sequence shown here is derived from an EMBL/GenBank/DDBJ whole genome shotgun (WGS) entry which is preliminary data.</text>
</comment>
<organism evidence="1 2">
    <name type="scientific">Bauhinia variegata</name>
    <name type="common">Purple orchid tree</name>
    <name type="synonym">Phanera variegata</name>
    <dbReference type="NCBI Taxonomy" id="167791"/>
    <lineage>
        <taxon>Eukaryota</taxon>
        <taxon>Viridiplantae</taxon>
        <taxon>Streptophyta</taxon>
        <taxon>Embryophyta</taxon>
        <taxon>Tracheophyta</taxon>
        <taxon>Spermatophyta</taxon>
        <taxon>Magnoliopsida</taxon>
        <taxon>eudicotyledons</taxon>
        <taxon>Gunneridae</taxon>
        <taxon>Pentapetalae</taxon>
        <taxon>rosids</taxon>
        <taxon>fabids</taxon>
        <taxon>Fabales</taxon>
        <taxon>Fabaceae</taxon>
        <taxon>Cercidoideae</taxon>
        <taxon>Cercideae</taxon>
        <taxon>Bauhiniinae</taxon>
        <taxon>Bauhinia</taxon>
    </lineage>
</organism>
<gene>
    <name evidence="1" type="ORF">L6164_009559</name>
</gene>
<evidence type="ECO:0000313" key="2">
    <source>
        <dbReference type="Proteomes" id="UP000828941"/>
    </source>
</evidence>
<protein>
    <submittedName>
        <fullName evidence="1">Uncharacterized protein</fullName>
    </submittedName>
</protein>
<proteinExistence type="predicted"/>
<reference evidence="1 2" key="1">
    <citation type="journal article" date="2022" name="DNA Res.">
        <title>Chromosomal-level genome assembly of the orchid tree Bauhinia variegata (Leguminosae; Cercidoideae) supports the allotetraploid origin hypothesis of Bauhinia.</title>
        <authorList>
            <person name="Zhong Y."/>
            <person name="Chen Y."/>
            <person name="Zheng D."/>
            <person name="Pang J."/>
            <person name="Liu Y."/>
            <person name="Luo S."/>
            <person name="Meng S."/>
            <person name="Qian L."/>
            <person name="Wei D."/>
            <person name="Dai S."/>
            <person name="Zhou R."/>
        </authorList>
    </citation>
    <scope>NUCLEOTIDE SEQUENCE [LARGE SCALE GENOMIC DNA]</scope>
    <source>
        <strain evidence="1">BV-YZ2020</strain>
    </source>
</reference>
<keyword evidence="2" id="KW-1185">Reference proteome</keyword>
<dbReference type="EMBL" id="CM039429">
    <property type="protein sequence ID" value="KAI4348893.1"/>
    <property type="molecule type" value="Genomic_DNA"/>
</dbReference>
<sequence length="256" mass="28144">MASSTTATAAQGQDKTVTGFPAHHNHVAAGYPPGTAYPYAVPPPPTYSNIYVEPTPNPRFYNPPSRHSTLFCRLLTAAAVVFAIVGLIFFITWLVLKPRLPHFRVESATVTSLNATGAELTARWDITLSIRNPNRKLAIYYDSLDAKVSYGDYGGLATTHLPPFIQETQNETRVRAQLSVIDEYVDNDVVKDIAAERAVGSVKFGVTVLAWIRFRTGVWRTRDHVLRVYCDPINISFSNNNGTGSLMGPSNSCLVN</sequence>
<accession>A0ACB9PKH0</accession>
<name>A0ACB9PKH0_BAUVA</name>